<feature type="compositionally biased region" description="Low complexity" evidence="1">
    <location>
        <begin position="134"/>
        <end position="162"/>
    </location>
</feature>
<dbReference type="OrthoDB" id="72325at2759"/>
<reference evidence="2 3" key="1">
    <citation type="journal article" date="2013" name="Curr. Biol.">
        <title>The Genome of the Foraminiferan Reticulomyxa filosa.</title>
        <authorList>
            <person name="Glockner G."/>
            <person name="Hulsmann N."/>
            <person name="Schleicher M."/>
            <person name="Noegel A.A."/>
            <person name="Eichinger L."/>
            <person name="Gallinger C."/>
            <person name="Pawlowski J."/>
            <person name="Sierra R."/>
            <person name="Euteneuer U."/>
            <person name="Pillet L."/>
            <person name="Moustafa A."/>
            <person name="Platzer M."/>
            <person name="Groth M."/>
            <person name="Szafranski K."/>
            <person name="Schliwa M."/>
        </authorList>
    </citation>
    <scope>NUCLEOTIDE SEQUENCE [LARGE SCALE GENOMIC DNA]</scope>
</reference>
<dbReference type="InterPro" id="IPR036034">
    <property type="entry name" value="PDZ_sf"/>
</dbReference>
<comment type="caution">
    <text evidence="2">The sequence shown here is derived from an EMBL/GenBank/DDBJ whole genome shotgun (WGS) entry which is preliminary data.</text>
</comment>
<dbReference type="GO" id="GO:0005634">
    <property type="term" value="C:nucleus"/>
    <property type="evidence" value="ECO:0007669"/>
    <property type="project" value="TreeGrafter"/>
</dbReference>
<evidence type="ECO:0000256" key="1">
    <source>
        <dbReference type="SAM" id="MobiDB-lite"/>
    </source>
</evidence>
<sequence length="309" mass="35165">MPEAEENKKGDITGYRVKTSKHWISNWKLKVTSSDSEWKDLRPSLNETAKMYLSARPQMNRCCLCDDVCEEGNFAVETLLFIPKDNSTQRLNCQIPRICCKTCSEHELQETDNEKSSDRIGTINEYWSKYHSNQNQNQNQNYNHSYSSNQNQNPNANPSQQYVPKERPKQNEINKERKDNENYISGNNNNNNNITNQQVLEDGFLICTQLVKTGGADQGGLQVGDVMVEFGHYNKSKFPGLKSIAALVRKSPEKDIPVVLWRKLESLDKNSLPVFQKISLKLKPLQSHDVNGGGVLGAVINTYPLPQTR</sequence>
<feature type="compositionally biased region" description="Low complexity" evidence="1">
    <location>
        <begin position="182"/>
        <end position="195"/>
    </location>
</feature>
<proteinExistence type="predicted"/>
<accession>X6P8Q0</accession>
<feature type="region of interest" description="Disordered" evidence="1">
    <location>
        <begin position="134"/>
        <end position="195"/>
    </location>
</feature>
<dbReference type="EMBL" id="ASPP01002516">
    <property type="protein sequence ID" value="ETO34488.1"/>
    <property type="molecule type" value="Genomic_DNA"/>
</dbReference>
<dbReference type="Proteomes" id="UP000023152">
    <property type="component" value="Unassembled WGS sequence"/>
</dbReference>
<dbReference type="GO" id="GO:0005737">
    <property type="term" value="C:cytoplasm"/>
    <property type="evidence" value="ECO:0007669"/>
    <property type="project" value="TreeGrafter"/>
</dbReference>
<dbReference type="GO" id="GO:0070682">
    <property type="term" value="P:proteasome regulatory particle assembly"/>
    <property type="evidence" value="ECO:0007669"/>
    <property type="project" value="InterPro"/>
</dbReference>
<protein>
    <recommendedName>
        <fullName evidence="4">PDZ domain-containing protein</fullName>
    </recommendedName>
</protein>
<organism evidence="2 3">
    <name type="scientific">Reticulomyxa filosa</name>
    <dbReference type="NCBI Taxonomy" id="46433"/>
    <lineage>
        <taxon>Eukaryota</taxon>
        <taxon>Sar</taxon>
        <taxon>Rhizaria</taxon>
        <taxon>Retaria</taxon>
        <taxon>Foraminifera</taxon>
        <taxon>Monothalamids</taxon>
        <taxon>Reticulomyxidae</taxon>
        <taxon>Reticulomyxa</taxon>
    </lineage>
</organism>
<dbReference type="PANTHER" id="PTHR12651">
    <property type="entry name" value="26S PROTEASOME NON-ATPASE REGULATORY SUBUNIT 9"/>
    <property type="match status" value="1"/>
</dbReference>
<gene>
    <name evidence="2" type="ORF">RFI_02606</name>
</gene>
<dbReference type="Gene3D" id="2.30.42.10">
    <property type="match status" value="1"/>
</dbReference>
<keyword evidence="3" id="KW-1185">Reference proteome</keyword>
<dbReference type="InterPro" id="IPR035269">
    <property type="entry name" value="PSMD9"/>
</dbReference>
<evidence type="ECO:0000313" key="3">
    <source>
        <dbReference type="Proteomes" id="UP000023152"/>
    </source>
</evidence>
<feature type="non-terminal residue" evidence="2">
    <location>
        <position position="309"/>
    </location>
</feature>
<evidence type="ECO:0000313" key="2">
    <source>
        <dbReference type="EMBL" id="ETO34488.1"/>
    </source>
</evidence>
<evidence type="ECO:0008006" key="4">
    <source>
        <dbReference type="Google" id="ProtNLM"/>
    </source>
</evidence>
<feature type="compositionally biased region" description="Basic and acidic residues" evidence="1">
    <location>
        <begin position="164"/>
        <end position="181"/>
    </location>
</feature>
<name>X6P8Q0_RETFI</name>
<dbReference type="PANTHER" id="PTHR12651:SF1">
    <property type="entry name" value="26S PROTEASOME NON-ATPASE REGULATORY SUBUNIT 9"/>
    <property type="match status" value="1"/>
</dbReference>
<dbReference type="AlphaFoldDB" id="X6P8Q0"/>